<organism evidence="4 5">
    <name type="scientific">Ruminococcus champanellensis (strain DSM 18848 / JCM 17042 / KCTC 15320 / 18P13)</name>
    <dbReference type="NCBI Taxonomy" id="213810"/>
    <lineage>
        <taxon>Bacteria</taxon>
        <taxon>Bacillati</taxon>
        <taxon>Bacillota</taxon>
        <taxon>Clostridia</taxon>
        <taxon>Eubacteriales</taxon>
        <taxon>Oscillospiraceae</taxon>
        <taxon>Ruminococcus</taxon>
    </lineage>
</organism>
<name>D4LE90_RUMC1</name>
<dbReference type="GeneID" id="83156564"/>
<accession>D4LE90</accession>
<reference evidence="4" key="1">
    <citation type="submission" date="2010-03" db="EMBL/GenBank/DDBJ databases">
        <title>The genome sequence of Ruminococcus sp. 18P13.</title>
        <authorList>
            <consortium name="metaHIT consortium -- http://www.metahit.eu/"/>
            <person name="Pajon A."/>
            <person name="Turner K."/>
            <person name="Parkhill J."/>
            <person name="Bernalier A."/>
        </authorList>
    </citation>
    <scope>NUCLEOTIDE SEQUENCE [LARGE SCALE GENOMIC DNA]</scope>
    <source>
        <strain evidence="4">Type strain: 18P13</strain>
    </source>
</reference>
<evidence type="ECO:0000259" key="3">
    <source>
        <dbReference type="SMART" id="SM00382"/>
    </source>
</evidence>
<dbReference type="EMBL" id="FP929052">
    <property type="protein sequence ID" value="CBL17935.1"/>
    <property type="molecule type" value="Genomic_DNA"/>
</dbReference>
<evidence type="ECO:0000256" key="2">
    <source>
        <dbReference type="ARBA" id="ARBA00022840"/>
    </source>
</evidence>
<protein>
    <submittedName>
        <fullName evidence="4">Uncharacterized protein conserved in bacteria</fullName>
    </submittedName>
</protein>
<dbReference type="Pfam" id="PF19568">
    <property type="entry name" value="Spore_III_AA"/>
    <property type="match status" value="1"/>
</dbReference>
<evidence type="ECO:0000313" key="4">
    <source>
        <dbReference type="EMBL" id="CBL17935.1"/>
    </source>
</evidence>
<dbReference type="InterPro" id="IPR027417">
    <property type="entry name" value="P-loop_NTPase"/>
</dbReference>
<proteinExistence type="predicted"/>
<dbReference type="PATRIC" id="fig|213810.4.peg.1789"/>
<dbReference type="GO" id="GO:0005524">
    <property type="term" value="F:ATP binding"/>
    <property type="evidence" value="ECO:0007669"/>
    <property type="project" value="UniProtKB-KW"/>
</dbReference>
<dbReference type="STRING" id="213810.RUM_18900"/>
<dbReference type="KEGG" id="rch:RUM_18900"/>
<feature type="domain" description="AAA+ ATPase" evidence="3">
    <location>
        <begin position="143"/>
        <end position="275"/>
    </location>
</feature>
<dbReference type="AlphaFoldDB" id="D4LE90"/>
<dbReference type="PANTHER" id="PTHR20953:SF3">
    <property type="entry name" value="P-LOOP CONTAINING NUCLEOSIDE TRIPHOSPHATE HYDROLASES SUPERFAMILY PROTEIN"/>
    <property type="match status" value="1"/>
</dbReference>
<keyword evidence="1" id="KW-0547">Nucleotide-binding</keyword>
<keyword evidence="2" id="KW-0067">ATP-binding</keyword>
<dbReference type="InterPro" id="IPR045735">
    <property type="entry name" value="Spore_III_AA_AAA+_ATPase"/>
</dbReference>
<sequence length="295" mass="32182">MQKGTGLNLGLRYVPESTAQGIRRLPEHQQAQIQEIRLRVQQLPRIYDGRTEQPLPGCEPLRQAQLQACLKTACADSLYSFQRELSQGFVTVEGGNRIGFCGNGVIRDGEVETIRYVSSLNIRIAKQVLGCGQALYEKLFAQGRQSVLLLGPPASGKTTMLRDLCRLLGSRYRVSVVDERGELAACRQGIPTHDLGAMTDVFDGYPKAQGMQIALRVMTPDYIICDELGSEAETTAVLASMNSGVSILGTAHAGSLAQAERRPQLRCLLEAGVFRWAVLLGGCGQVVGIQRLQHD</sequence>
<dbReference type="RefSeq" id="WP_015558841.1">
    <property type="nucleotide sequence ID" value="NC_021039.1"/>
</dbReference>
<dbReference type="HOGENOM" id="CLU_052793_0_0_9"/>
<dbReference type="SUPFAM" id="SSF52540">
    <property type="entry name" value="P-loop containing nucleoside triphosphate hydrolases"/>
    <property type="match status" value="1"/>
</dbReference>
<gene>
    <name evidence="4" type="ordered locus">RUM_18900</name>
</gene>
<evidence type="ECO:0000256" key="1">
    <source>
        <dbReference type="ARBA" id="ARBA00022741"/>
    </source>
</evidence>
<keyword evidence="5" id="KW-1185">Reference proteome</keyword>
<dbReference type="InterPro" id="IPR003593">
    <property type="entry name" value="AAA+_ATPase"/>
</dbReference>
<reference evidence="4" key="2">
    <citation type="submission" date="2010-03" db="EMBL/GenBank/DDBJ databases">
        <authorList>
            <person name="Pajon A."/>
        </authorList>
    </citation>
    <scope>NUCLEOTIDE SEQUENCE</scope>
    <source>
        <strain evidence="4">Type strain: 18P13</strain>
    </source>
</reference>
<evidence type="ECO:0000313" key="5">
    <source>
        <dbReference type="Proteomes" id="UP000007054"/>
    </source>
</evidence>
<dbReference type="Gene3D" id="3.40.50.300">
    <property type="entry name" value="P-loop containing nucleotide triphosphate hydrolases"/>
    <property type="match status" value="1"/>
</dbReference>
<dbReference type="Proteomes" id="UP000007054">
    <property type="component" value="Chromosome"/>
</dbReference>
<dbReference type="SMART" id="SM00382">
    <property type="entry name" value="AAA"/>
    <property type="match status" value="1"/>
</dbReference>
<dbReference type="PANTHER" id="PTHR20953">
    <property type="entry name" value="KINASE-RELATED"/>
    <property type="match status" value="1"/>
</dbReference>